<dbReference type="PANTHER" id="PTHR10515">
    <property type="entry name" value="THYMIDINE PHOSPHORYLASE"/>
    <property type="match status" value="1"/>
</dbReference>
<evidence type="ECO:0000256" key="1">
    <source>
        <dbReference type="ARBA" id="ARBA00022676"/>
    </source>
</evidence>
<organism evidence="6 7">
    <name type="scientific">Aurantiacibacter atlanticus</name>
    <dbReference type="NCBI Taxonomy" id="1648404"/>
    <lineage>
        <taxon>Bacteria</taxon>
        <taxon>Pseudomonadati</taxon>
        <taxon>Pseudomonadota</taxon>
        <taxon>Alphaproteobacteria</taxon>
        <taxon>Sphingomonadales</taxon>
        <taxon>Erythrobacteraceae</taxon>
        <taxon>Aurantiacibacter</taxon>
    </lineage>
</organism>
<dbReference type="NCBIfam" id="TIGR02645">
    <property type="entry name" value="ARCH_P_rylase"/>
    <property type="match status" value="1"/>
</dbReference>
<reference evidence="6 7" key="1">
    <citation type="journal article" date="2015" name="Int. J. Syst. Evol. Microbiol.">
        <title>Erythrobacter atlanticus sp. nov., a bacterium from ocean sediment able to degrade polycyclic aromatic hydrocarbons.</title>
        <authorList>
            <person name="Zhuang L."/>
            <person name="Liu Y."/>
            <person name="Wang L."/>
            <person name="Wang W."/>
            <person name="Shao Z."/>
        </authorList>
    </citation>
    <scope>NUCLEOTIDE SEQUENCE [LARGE SCALE GENOMIC DNA]</scope>
    <source>
        <strain evidence="7">s21-N3</strain>
    </source>
</reference>
<dbReference type="Gene3D" id="2.40.40.20">
    <property type="match status" value="1"/>
</dbReference>
<dbReference type="KEGG" id="ery:CP97_05620"/>
<dbReference type="InterPro" id="IPR028579">
    <property type="entry name" value="Thym_Pase_Put"/>
</dbReference>
<dbReference type="STRING" id="1648404.CP97_05620"/>
<feature type="domain" description="Pyrimidine nucleoside phosphorylase C-terminal" evidence="5">
    <location>
        <begin position="422"/>
        <end position="489"/>
    </location>
</feature>
<dbReference type="HAMAP" id="MF_00703">
    <property type="entry name" value="Thymid_phosp_2"/>
    <property type="match status" value="1"/>
</dbReference>
<evidence type="ECO:0000313" key="7">
    <source>
        <dbReference type="Proteomes" id="UP000059113"/>
    </source>
</evidence>
<evidence type="ECO:0000259" key="5">
    <source>
        <dbReference type="SMART" id="SM00941"/>
    </source>
</evidence>
<dbReference type="PIRSF" id="PIRSF000478">
    <property type="entry name" value="TP_PyNP"/>
    <property type="match status" value="1"/>
</dbReference>
<dbReference type="PANTHER" id="PTHR10515:SF0">
    <property type="entry name" value="THYMIDINE PHOSPHORYLASE"/>
    <property type="match status" value="1"/>
</dbReference>
<protein>
    <recommendedName>
        <fullName evidence="4">Putative thymidine phosphorylase</fullName>
        <ecNumber evidence="4">2.4.2.4</ecNumber>
    </recommendedName>
    <alternativeName>
        <fullName evidence="4">TdRPase</fullName>
    </alternativeName>
</protein>
<dbReference type="Pfam" id="PF00591">
    <property type="entry name" value="Glycos_transf_3"/>
    <property type="match status" value="1"/>
</dbReference>
<dbReference type="Gene3D" id="1.20.970.50">
    <property type="match status" value="1"/>
</dbReference>
<dbReference type="GO" id="GO:0005829">
    <property type="term" value="C:cytosol"/>
    <property type="evidence" value="ECO:0007669"/>
    <property type="project" value="TreeGrafter"/>
</dbReference>
<dbReference type="GO" id="GO:0004645">
    <property type="term" value="F:1,4-alpha-oligoglucan phosphorylase activity"/>
    <property type="evidence" value="ECO:0007669"/>
    <property type="project" value="InterPro"/>
</dbReference>
<comment type="similarity">
    <text evidence="4">Belongs to the thymidine/pyrimidine-nucleoside phosphorylase family. Type 2 subfamily.</text>
</comment>
<dbReference type="InterPro" id="IPR013102">
    <property type="entry name" value="PYNP_C"/>
</dbReference>
<gene>
    <name evidence="6" type="ORF">CP97_05620</name>
</gene>
<dbReference type="NCBIfam" id="NF003338">
    <property type="entry name" value="PRK04350.1"/>
    <property type="match status" value="1"/>
</dbReference>
<dbReference type="InterPro" id="IPR017872">
    <property type="entry name" value="Pyrmidine_PPase_CS"/>
</dbReference>
<dbReference type="EMBL" id="CP011310">
    <property type="protein sequence ID" value="AKQ41620.2"/>
    <property type="molecule type" value="Genomic_DNA"/>
</dbReference>
<dbReference type="InterPro" id="IPR036320">
    <property type="entry name" value="Glycosyl_Trfase_fam3_N_dom_sf"/>
</dbReference>
<dbReference type="SUPFAM" id="SSF54680">
    <property type="entry name" value="Pyrimidine nucleoside phosphorylase C-terminal domain"/>
    <property type="match status" value="1"/>
</dbReference>
<comment type="catalytic activity">
    <reaction evidence="3 4">
        <text>thymidine + phosphate = 2-deoxy-alpha-D-ribose 1-phosphate + thymine</text>
        <dbReference type="Rhea" id="RHEA:16037"/>
        <dbReference type="ChEBI" id="CHEBI:17748"/>
        <dbReference type="ChEBI" id="CHEBI:17821"/>
        <dbReference type="ChEBI" id="CHEBI:43474"/>
        <dbReference type="ChEBI" id="CHEBI:57259"/>
        <dbReference type="EC" id="2.4.2.4"/>
    </reaction>
</comment>
<dbReference type="Gene3D" id="3.90.1170.30">
    <property type="entry name" value="Pyrimidine nucleoside phosphorylase-like, C-terminal domain"/>
    <property type="match status" value="1"/>
</dbReference>
<dbReference type="Gene3D" id="3.40.1030.10">
    <property type="entry name" value="Nucleoside phosphorylase/phosphoribosyltransferase catalytic domain"/>
    <property type="match status" value="1"/>
</dbReference>
<dbReference type="PROSITE" id="PS00647">
    <property type="entry name" value="THYMID_PHOSPHORYLASE"/>
    <property type="match status" value="1"/>
</dbReference>
<accession>A0A0H4VB00</accession>
<dbReference type="InterPro" id="IPR017459">
    <property type="entry name" value="Glycosyl_Trfase_fam3_N_dom"/>
</dbReference>
<dbReference type="SUPFAM" id="SSF52418">
    <property type="entry name" value="Nucleoside phosphorylase/phosphoribosyltransferase catalytic domain"/>
    <property type="match status" value="1"/>
</dbReference>
<keyword evidence="7" id="KW-1185">Reference proteome</keyword>
<dbReference type="InterPro" id="IPR000053">
    <property type="entry name" value="Thymidine/pyrmidine_PPase"/>
</dbReference>
<keyword evidence="1 4" id="KW-0328">Glycosyltransferase</keyword>
<evidence type="ECO:0000256" key="3">
    <source>
        <dbReference type="ARBA" id="ARBA00048550"/>
    </source>
</evidence>
<name>A0A0H4VB00_9SPHN</name>
<proteinExistence type="inferred from homology"/>
<dbReference type="GO" id="GO:0006213">
    <property type="term" value="P:pyrimidine nucleoside metabolic process"/>
    <property type="evidence" value="ECO:0007669"/>
    <property type="project" value="InterPro"/>
</dbReference>
<dbReference type="SUPFAM" id="SSF47648">
    <property type="entry name" value="Nucleoside phosphorylase/phosphoribosyltransferase N-terminal domain"/>
    <property type="match status" value="1"/>
</dbReference>
<keyword evidence="2 4" id="KW-0808">Transferase</keyword>
<dbReference type="InterPro" id="IPR013466">
    <property type="entry name" value="Thymidine/AMP_Pase"/>
</dbReference>
<dbReference type="Pfam" id="PF07831">
    <property type="entry name" value="PYNP_C"/>
    <property type="match status" value="1"/>
</dbReference>
<dbReference type="GO" id="GO:0006206">
    <property type="term" value="P:pyrimidine nucleobase metabolic process"/>
    <property type="evidence" value="ECO:0007669"/>
    <property type="project" value="InterPro"/>
</dbReference>
<dbReference type="Pfam" id="PF02885">
    <property type="entry name" value="Glycos_trans_3N"/>
    <property type="match status" value="1"/>
</dbReference>
<evidence type="ECO:0000256" key="4">
    <source>
        <dbReference type="HAMAP-Rule" id="MF_00703"/>
    </source>
</evidence>
<dbReference type="EC" id="2.4.2.4" evidence="4"/>
<dbReference type="InterPro" id="IPR036566">
    <property type="entry name" value="PYNP-like_C_sf"/>
</dbReference>
<reference evidence="7" key="2">
    <citation type="submission" date="2015-04" db="EMBL/GenBank/DDBJ databases">
        <title>The complete genome sequence of Erythrobacter sp. s21-N3.</title>
        <authorList>
            <person name="Zhuang L."/>
            <person name="Liu Y."/>
            <person name="Shao Z."/>
        </authorList>
    </citation>
    <scope>NUCLEOTIDE SEQUENCE [LARGE SCALE GENOMIC DNA]</scope>
    <source>
        <strain evidence="7">s21-N3</strain>
    </source>
</reference>
<dbReference type="SMART" id="SM00941">
    <property type="entry name" value="PYNP_C"/>
    <property type="match status" value="1"/>
</dbReference>
<sequence>MRARALPIETGGEAMVFMHEDCPVARSEGFRARARVEIVANGHTLLATLYRATGELLADDEVGIPHSLLDRLSLEDGEELTVRHPQPLSSLSNVRGKLYGHRLAEPGLQAIISDIAGGRYSDVEIAAFVSGFAAQPVDVEETAALTRAMLAAGDRMQWPADRVMDKHCVGGLPGNRTTPIVVAIVAAAGLSMPKTSSRAITSPAGTADTMETMAPVALDIPAMQKVVEREGGCIVWGGSVNLSPADDVLIRIERALDIDSDAQLVASVLSKKLAAGSTHVLLDLPVGPTAKIRNSQGADALTHLLETVGTQCGLKIAAMQTDGTQPVGRGIGPALEAHDVLAVLGNKDSGPADLRERALALAAGLLELEGTSRNDARAAATSLLVEGHAEAKFLRICEAQGGFRTPGKARQTRDIVAPRPGRIAAFDNRRLARIAKLAGAPQRAAAGIVLHTRVGQMVERGEPLFTIHSESRGELDYAYTYAARNEDVVRMEAP</sequence>
<evidence type="ECO:0000313" key="6">
    <source>
        <dbReference type="EMBL" id="AKQ41620.2"/>
    </source>
</evidence>
<dbReference type="AlphaFoldDB" id="A0A0H4VB00"/>
<dbReference type="InterPro" id="IPR000312">
    <property type="entry name" value="Glycosyl_Trfase_fam3"/>
</dbReference>
<dbReference type="InterPro" id="IPR035902">
    <property type="entry name" value="Nuc_phospho_transferase"/>
</dbReference>
<evidence type="ECO:0000256" key="2">
    <source>
        <dbReference type="ARBA" id="ARBA00022679"/>
    </source>
</evidence>
<dbReference type="GO" id="GO:0009032">
    <property type="term" value="F:thymidine phosphorylase activity"/>
    <property type="evidence" value="ECO:0007669"/>
    <property type="project" value="UniProtKB-UniRule"/>
</dbReference>
<dbReference type="Proteomes" id="UP000059113">
    <property type="component" value="Chromosome"/>
</dbReference>